<feature type="transmembrane region" description="Helical" evidence="6">
    <location>
        <begin position="265"/>
        <end position="288"/>
    </location>
</feature>
<keyword evidence="9" id="KW-1185">Reference proteome</keyword>
<dbReference type="InterPro" id="IPR017452">
    <property type="entry name" value="GPCR_Rhodpsn_7TM"/>
</dbReference>
<dbReference type="PRINTS" id="PR00237">
    <property type="entry name" value="GPCRRHODOPSN"/>
</dbReference>
<accession>A0A8S4P463</accession>
<dbReference type="GO" id="GO:0005886">
    <property type="term" value="C:plasma membrane"/>
    <property type="evidence" value="ECO:0007669"/>
    <property type="project" value="UniProtKB-SubCell"/>
</dbReference>
<evidence type="ECO:0000256" key="6">
    <source>
        <dbReference type="SAM" id="Phobius"/>
    </source>
</evidence>
<dbReference type="OrthoDB" id="9615015at2759"/>
<feature type="transmembrane region" description="Helical" evidence="6">
    <location>
        <begin position="216"/>
        <end position="238"/>
    </location>
</feature>
<evidence type="ECO:0000256" key="1">
    <source>
        <dbReference type="ARBA" id="ARBA00004651"/>
    </source>
</evidence>
<evidence type="ECO:0000256" key="3">
    <source>
        <dbReference type="ARBA" id="ARBA00022692"/>
    </source>
</evidence>
<feature type="transmembrane region" description="Helical" evidence="6">
    <location>
        <begin position="300"/>
        <end position="318"/>
    </location>
</feature>
<dbReference type="PROSITE" id="PS50262">
    <property type="entry name" value="G_PROTEIN_RECEP_F1_2"/>
    <property type="match status" value="1"/>
</dbReference>
<keyword evidence="2" id="KW-1003">Cell membrane</keyword>
<dbReference type="Gene3D" id="1.20.1070.10">
    <property type="entry name" value="Rhodopsin 7-helix transmembrane proteins"/>
    <property type="match status" value="1"/>
</dbReference>
<dbReference type="PANTHER" id="PTHR22750">
    <property type="entry name" value="G-PROTEIN COUPLED RECEPTOR"/>
    <property type="match status" value="1"/>
</dbReference>
<dbReference type="GO" id="GO:0004930">
    <property type="term" value="F:G protein-coupled receptor activity"/>
    <property type="evidence" value="ECO:0007669"/>
    <property type="project" value="InterPro"/>
</dbReference>
<organism evidence="8 9">
    <name type="scientific">Owenia fusiformis</name>
    <name type="common">Polychaete worm</name>
    <dbReference type="NCBI Taxonomy" id="6347"/>
    <lineage>
        <taxon>Eukaryota</taxon>
        <taxon>Metazoa</taxon>
        <taxon>Spiralia</taxon>
        <taxon>Lophotrochozoa</taxon>
        <taxon>Annelida</taxon>
        <taxon>Polychaeta</taxon>
        <taxon>Sedentaria</taxon>
        <taxon>Canalipalpata</taxon>
        <taxon>Sabellida</taxon>
        <taxon>Oweniida</taxon>
        <taxon>Oweniidae</taxon>
        <taxon>Owenia</taxon>
    </lineage>
</organism>
<feature type="transmembrane region" description="Helical" evidence="6">
    <location>
        <begin position="134"/>
        <end position="158"/>
    </location>
</feature>
<evidence type="ECO:0000256" key="4">
    <source>
        <dbReference type="ARBA" id="ARBA00022989"/>
    </source>
</evidence>
<protein>
    <recommendedName>
        <fullName evidence="7">G-protein coupled receptors family 1 profile domain-containing protein</fullName>
    </recommendedName>
</protein>
<dbReference type="InterPro" id="IPR000276">
    <property type="entry name" value="GPCR_Rhodpsn"/>
</dbReference>
<evidence type="ECO:0000256" key="5">
    <source>
        <dbReference type="ARBA" id="ARBA00023136"/>
    </source>
</evidence>
<dbReference type="CDD" id="cd00637">
    <property type="entry name" value="7tm_classA_rhodopsin-like"/>
    <property type="match status" value="1"/>
</dbReference>
<comment type="subcellular location">
    <subcellularLocation>
        <location evidence="1">Cell membrane</location>
        <topology evidence="1">Multi-pass membrane protein</topology>
    </subcellularLocation>
</comment>
<evidence type="ECO:0000313" key="9">
    <source>
        <dbReference type="Proteomes" id="UP000749559"/>
    </source>
</evidence>
<proteinExistence type="predicted"/>
<evidence type="ECO:0000313" key="8">
    <source>
        <dbReference type="EMBL" id="CAH1787564.1"/>
    </source>
</evidence>
<gene>
    <name evidence="8" type="ORF">OFUS_LOCUS13235</name>
</gene>
<feature type="domain" description="G-protein coupled receptors family 1 profile" evidence="7">
    <location>
        <begin position="66"/>
        <end position="315"/>
    </location>
</feature>
<dbReference type="EMBL" id="CAIIXF020000006">
    <property type="protein sequence ID" value="CAH1787564.1"/>
    <property type="molecule type" value="Genomic_DNA"/>
</dbReference>
<evidence type="ECO:0000256" key="2">
    <source>
        <dbReference type="ARBA" id="ARBA00022475"/>
    </source>
</evidence>
<name>A0A8S4P463_OWEFU</name>
<feature type="transmembrane region" description="Helical" evidence="6">
    <location>
        <begin position="86"/>
        <end position="111"/>
    </location>
</feature>
<comment type="caution">
    <text evidence="8">The sequence shown here is derived from an EMBL/GenBank/DDBJ whole genome shotgun (WGS) entry which is preliminary data.</text>
</comment>
<feature type="transmembrane region" description="Helical" evidence="6">
    <location>
        <begin position="170"/>
        <end position="193"/>
    </location>
</feature>
<feature type="transmembrane region" description="Helical" evidence="6">
    <location>
        <begin position="49"/>
        <end position="74"/>
    </location>
</feature>
<dbReference type="SUPFAM" id="SSF81321">
    <property type="entry name" value="Family A G protein-coupled receptor-like"/>
    <property type="match status" value="1"/>
</dbReference>
<dbReference type="Proteomes" id="UP000749559">
    <property type="component" value="Unassembled WGS sequence"/>
</dbReference>
<dbReference type="AlphaFoldDB" id="A0A8S4P463"/>
<reference evidence="8" key="1">
    <citation type="submission" date="2022-03" db="EMBL/GenBank/DDBJ databases">
        <authorList>
            <person name="Martin C."/>
        </authorList>
    </citation>
    <scope>NUCLEOTIDE SEQUENCE</scope>
</reference>
<dbReference type="Pfam" id="PF00001">
    <property type="entry name" value="7tm_1"/>
    <property type="match status" value="1"/>
</dbReference>
<keyword evidence="3 6" id="KW-0812">Transmembrane</keyword>
<sequence length="366" mass="41945">MANPSLFNYSLETLGVNMSTNTAVFYINDTFNSTASIFDTDAADNKEVAIRWICVATPLGIIGIVINTLAICAINLSPNSHLTTFYLLMTSLALTDVLGCSIQIMQAVLWYSKFVNRAMYSICFHNTFILLHTFVYNVCMMTLMCVSIFRFIVIQYAIRSGFLLRRLAEIIAILVTWVFSVLISVPGMVVLIIDPDHDCYIDGISLDVVKTIHHSWRVIILVCIFVTVSLYFCVLCISRRHRRLTTRRNSGVNFHRNNKDLTTTLILTSTLILALLPKFIYVALSTYIPKTSANFPVDMIENLPLVHFISNPIIYAYRTRDIRQGYRRLYNRYLRKCFHLKKWEAKTNNNFHNMCTVTRTTDSSEC</sequence>
<keyword evidence="4 6" id="KW-1133">Transmembrane helix</keyword>
<keyword evidence="5 6" id="KW-0472">Membrane</keyword>
<evidence type="ECO:0000259" key="7">
    <source>
        <dbReference type="PROSITE" id="PS50262"/>
    </source>
</evidence>